<dbReference type="Proteomes" id="UP001497644">
    <property type="component" value="Chromosome 6"/>
</dbReference>
<evidence type="ECO:0000313" key="2">
    <source>
        <dbReference type="EMBL" id="CAL1685428.1"/>
    </source>
</evidence>
<dbReference type="AlphaFoldDB" id="A0AAV2P0G9"/>
<keyword evidence="3" id="KW-1185">Reference proteome</keyword>
<organism evidence="2 3">
    <name type="scientific">Lasius platythorax</name>
    <dbReference type="NCBI Taxonomy" id="488582"/>
    <lineage>
        <taxon>Eukaryota</taxon>
        <taxon>Metazoa</taxon>
        <taxon>Ecdysozoa</taxon>
        <taxon>Arthropoda</taxon>
        <taxon>Hexapoda</taxon>
        <taxon>Insecta</taxon>
        <taxon>Pterygota</taxon>
        <taxon>Neoptera</taxon>
        <taxon>Endopterygota</taxon>
        <taxon>Hymenoptera</taxon>
        <taxon>Apocrita</taxon>
        <taxon>Aculeata</taxon>
        <taxon>Formicoidea</taxon>
        <taxon>Formicidae</taxon>
        <taxon>Formicinae</taxon>
        <taxon>Lasius</taxon>
        <taxon>Lasius</taxon>
    </lineage>
</organism>
<accession>A0AAV2P0G9</accession>
<dbReference type="EMBL" id="OZ034829">
    <property type="protein sequence ID" value="CAL1685428.1"/>
    <property type="molecule type" value="Genomic_DNA"/>
</dbReference>
<feature type="compositionally biased region" description="Polar residues" evidence="1">
    <location>
        <begin position="76"/>
        <end position="86"/>
    </location>
</feature>
<name>A0AAV2P0G9_9HYME</name>
<evidence type="ECO:0000313" key="3">
    <source>
        <dbReference type="Proteomes" id="UP001497644"/>
    </source>
</evidence>
<reference evidence="2" key="1">
    <citation type="submission" date="2024-04" db="EMBL/GenBank/DDBJ databases">
        <authorList>
            <consortium name="Molecular Ecology Group"/>
        </authorList>
    </citation>
    <scope>NUCLEOTIDE SEQUENCE</scope>
</reference>
<protein>
    <submittedName>
        <fullName evidence="2">Uncharacterized protein</fullName>
    </submittedName>
</protein>
<sequence>MFSQQNIQLRTFSAVFSESFAERTSRSESKEPVSTEGDLHPHAYREHMHRLWILIYAEAKDIYNTGADNSERSEGISASNRNLTHSPSDEHSQVVLILAQRQYKCILKRTWTSCFSYCECVT</sequence>
<evidence type="ECO:0000256" key="1">
    <source>
        <dbReference type="SAM" id="MobiDB-lite"/>
    </source>
</evidence>
<gene>
    <name evidence="2" type="ORF">LPLAT_LOCUS10922</name>
</gene>
<feature type="region of interest" description="Disordered" evidence="1">
    <location>
        <begin position="67"/>
        <end position="87"/>
    </location>
</feature>
<proteinExistence type="predicted"/>